<feature type="domain" description="O-GlcNAc transferase C-terminal" evidence="6">
    <location>
        <begin position="3"/>
        <end position="83"/>
    </location>
</feature>
<reference evidence="7 8" key="1">
    <citation type="submission" date="2019-11" db="EMBL/GenBank/DDBJ databases">
        <title>Novel species isolated from a subtropical stream in China.</title>
        <authorList>
            <person name="Lu H."/>
        </authorList>
    </citation>
    <scope>NUCLEOTIDE SEQUENCE [LARGE SCALE GENOMIC DNA]</scope>
    <source>
        <strain evidence="7 8">FT80W</strain>
    </source>
</reference>
<dbReference type="Pfam" id="PF00535">
    <property type="entry name" value="Glycos_transf_2"/>
    <property type="match status" value="1"/>
</dbReference>
<comment type="caution">
    <text evidence="7">The sequence shown here is derived from an EMBL/GenBank/DDBJ whole genome shotgun (WGS) entry which is preliminary data.</text>
</comment>
<protein>
    <submittedName>
        <fullName evidence="7">Glycosyltransferase</fullName>
    </submittedName>
</protein>
<dbReference type="EMBL" id="WKJK01000004">
    <property type="protein sequence ID" value="MRW90452.1"/>
    <property type="molecule type" value="Genomic_DNA"/>
</dbReference>
<name>A0A6I2KY15_9BURK</name>
<dbReference type="PANTHER" id="PTHR44366">
    <property type="entry name" value="UDP-N-ACETYLGLUCOSAMINE--PEPTIDE N-ACETYLGLUCOSAMINYLTRANSFERASE 110 KDA SUBUNIT"/>
    <property type="match status" value="1"/>
</dbReference>
<dbReference type="CDD" id="cd00761">
    <property type="entry name" value="Glyco_tranf_GTA_type"/>
    <property type="match status" value="1"/>
</dbReference>
<dbReference type="InterPro" id="IPR001173">
    <property type="entry name" value="Glyco_trans_2-like"/>
</dbReference>
<accession>A0A6I2KY15</accession>
<dbReference type="Pfam" id="PF13844">
    <property type="entry name" value="Glyco_transf_41"/>
    <property type="match status" value="1"/>
</dbReference>
<keyword evidence="4" id="KW-0802">TPR repeat</keyword>
<evidence type="ECO:0000259" key="5">
    <source>
        <dbReference type="Pfam" id="PF00535"/>
    </source>
</evidence>
<keyword evidence="3" id="KW-0677">Repeat</keyword>
<dbReference type="Proteomes" id="UP000433309">
    <property type="component" value="Unassembled WGS sequence"/>
</dbReference>
<evidence type="ECO:0000256" key="3">
    <source>
        <dbReference type="ARBA" id="ARBA00022737"/>
    </source>
</evidence>
<evidence type="ECO:0000256" key="1">
    <source>
        <dbReference type="ARBA" id="ARBA00004922"/>
    </source>
</evidence>
<dbReference type="InterPro" id="IPR029489">
    <property type="entry name" value="OGT/SEC/SPY_C"/>
</dbReference>
<dbReference type="AlphaFoldDB" id="A0A6I2KY15"/>
<gene>
    <name evidence="7" type="ORF">GJ699_10690</name>
</gene>
<keyword evidence="2 7" id="KW-0808">Transferase</keyword>
<comment type="pathway">
    <text evidence="1">Protein modification; protein glycosylation.</text>
</comment>
<dbReference type="SUPFAM" id="SSF53448">
    <property type="entry name" value="Nucleotide-diphospho-sugar transferases"/>
    <property type="match status" value="1"/>
</dbReference>
<organism evidence="7 8">
    <name type="scientific">Duganella guangzhouensis</name>
    <dbReference type="NCBI Taxonomy" id="2666084"/>
    <lineage>
        <taxon>Bacteria</taxon>
        <taxon>Pseudomonadati</taxon>
        <taxon>Pseudomonadota</taxon>
        <taxon>Betaproteobacteria</taxon>
        <taxon>Burkholderiales</taxon>
        <taxon>Oxalobacteraceae</taxon>
        <taxon>Telluria group</taxon>
        <taxon>Duganella</taxon>
    </lineage>
</organism>
<keyword evidence="8" id="KW-1185">Reference proteome</keyword>
<evidence type="ECO:0000313" key="7">
    <source>
        <dbReference type="EMBL" id="MRW90452.1"/>
    </source>
</evidence>
<evidence type="ECO:0000259" key="6">
    <source>
        <dbReference type="Pfam" id="PF13844"/>
    </source>
</evidence>
<dbReference type="RefSeq" id="WP_154375876.1">
    <property type="nucleotide sequence ID" value="NZ_WKJK01000004.1"/>
</dbReference>
<dbReference type="InterPro" id="IPR029044">
    <property type="entry name" value="Nucleotide-diphossugar_trans"/>
</dbReference>
<evidence type="ECO:0000256" key="2">
    <source>
        <dbReference type="ARBA" id="ARBA00022679"/>
    </source>
</evidence>
<feature type="domain" description="Glycosyltransferase 2-like" evidence="5">
    <location>
        <begin position="116"/>
        <end position="229"/>
    </location>
</feature>
<sequence>AAADALWAGVPMLSRAGASYAARLGGSLLHAIGLPELVTHSAKSYEDKAVRLAGRAPELARLRRRLAKNRDRAPLFDTPRLVRQLEQLYLQVARGSLRPDDGQASAPPELSLALVSILIPCGDQHSPEQLERTVRAALAQQYGRCEIIVSDSGSGETRRRRLGKLLAAHPQLRYNRAPALADEANLDHSLTLALGSYIAVAPPGELMRPDKISRMMQYYQAYPGIGLVACWRQPVDAAGQPLPGAPLLASDTAVSGESLARMLLTHDGGAGDLLCPPALLLRRDQLGASFGHYQGRRYRALAGVATTLAALAGRECAYLAAPLSAFEAAPPPATPAAQLSDLLSAALERLYLLYEAHTRQHFLTDGRQFKALLSARLGALNALVLQHYSQLADGDPQQNETVQQALRQGYHLLLGQC</sequence>
<evidence type="ECO:0000313" key="8">
    <source>
        <dbReference type="Proteomes" id="UP000433309"/>
    </source>
</evidence>
<dbReference type="Gene3D" id="3.90.550.10">
    <property type="entry name" value="Spore Coat Polysaccharide Biosynthesis Protein SpsA, Chain A"/>
    <property type="match status" value="1"/>
</dbReference>
<feature type="non-terminal residue" evidence="7">
    <location>
        <position position="1"/>
    </location>
</feature>
<evidence type="ECO:0000256" key="4">
    <source>
        <dbReference type="ARBA" id="ARBA00022803"/>
    </source>
</evidence>
<dbReference type="GO" id="GO:0097363">
    <property type="term" value="F:protein O-acetylglucosaminyltransferase activity"/>
    <property type="evidence" value="ECO:0007669"/>
    <property type="project" value="TreeGrafter"/>
</dbReference>
<dbReference type="PANTHER" id="PTHR44366:SF1">
    <property type="entry name" value="UDP-N-ACETYLGLUCOSAMINE--PEPTIDE N-ACETYLGLUCOSAMINYLTRANSFERASE 110 KDA SUBUNIT"/>
    <property type="match status" value="1"/>
</dbReference>
<dbReference type="InterPro" id="IPR037919">
    <property type="entry name" value="OGT"/>
</dbReference>
<dbReference type="Gene3D" id="3.40.50.2000">
    <property type="entry name" value="Glycogen Phosphorylase B"/>
    <property type="match status" value="1"/>
</dbReference>
<proteinExistence type="predicted"/>
<dbReference type="GO" id="GO:0006493">
    <property type="term" value="P:protein O-linked glycosylation"/>
    <property type="evidence" value="ECO:0007669"/>
    <property type="project" value="InterPro"/>
</dbReference>